<sequence length="113" mass="12518">MRCMMIIAASILCCARLALAGPDAYREFPMLSSLKVSSADLVSPSVHEGVIMDVLGEGTFLMREKVYLIFRESEVNGVPAEQAKFTLKKGAKVRATVYRLPNKAYFVSELEIK</sequence>
<evidence type="ECO:0000256" key="1">
    <source>
        <dbReference type="SAM" id="SignalP"/>
    </source>
</evidence>
<keyword evidence="1" id="KW-0732">Signal</keyword>
<dbReference type="EMBL" id="DSOV01000071">
    <property type="protein sequence ID" value="HEN43647.1"/>
    <property type="molecule type" value="Genomic_DNA"/>
</dbReference>
<dbReference type="AlphaFoldDB" id="A0A831XG53"/>
<proteinExistence type="predicted"/>
<evidence type="ECO:0000313" key="2">
    <source>
        <dbReference type="EMBL" id="HEN43647.1"/>
    </source>
</evidence>
<organism evidence="2">
    <name type="scientific">Geobacter metallireducens</name>
    <dbReference type="NCBI Taxonomy" id="28232"/>
    <lineage>
        <taxon>Bacteria</taxon>
        <taxon>Pseudomonadati</taxon>
        <taxon>Thermodesulfobacteriota</taxon>
        <taxon>Desulfuromonadia</taxon>
        <taxon>Geobacterales</taxon>
        <taxon>Geobacteraceae</taxon>
        <taxon>Geobacter</taxon>
    </lineage>
</organism>
<protein>
    <submittedName>
        <fullName evidence="2">Uncharacterized protein</fullName>
    </submittedName>
</protein>
<feature type="signal peptide" evidence="1">
    <location>
        <begin position="1"/>
        <end position="20"/>
    </location>
</feature>
<gene>
    <name evidence="2" type="ORF">ENQ87_15000</name>
</gene>
<comment type="caution">
    <text evidence="2">The sequence shown here is derived from an EMBL/GenBank/DDBJ whole genome shotgun (WGS) entry which is preliminary data.</text>
</comment>
<reference evidence="2" key="1">
    <citation type="journal article" date="2020" name="mSystems">
        <title>Genome- and Community-Level Interaction Insights into Carbon Utilization and Element Cycling Functions of Hydrothermarchaeota in Hydrothermal Sediment.</title>
        <authorList>
            <person name="Zhou Z."/>
            <person name="Liu Y."/>
            <person name="Xu W."/>
            <person name="Pan J."/>
            <person name="Luo Z.H."/>
            <person name="Li M."/>
        </authorList>
    </citation>
    <scope>NUCLEOTIDE SEQUENCE [LARGE SCALE GENOMIC DNA]</scope>
    <source>
        <strain evidence="2">SpSt-349</strain>
    </source>
</reference>
<name>A0A831XG53_GEOME</name>
<accession>A0A831XG53</accession>
<feature type="chain" id="PRO_5032370877" evidence="1">
    <location>
        <begin position="21"/>
        <end position="113"/>
    </location>
</feature>